<keyword evidence="1" id="KW-1133">Transmembrane helix</keyword>
<proteinExistence type="predicted"/>
<keyword evidence="1" id="KW-0472">Membrane</keyword>
<dbReference type="PANTHER" id="PTHR37314:SF4">
    <property type="entry name" value="UPF0700 TRANSMEMBRANE PROTEIN YOAK"/>
    <property type="match status" value="1"/>
</dbReference>
<dbReference type="Proteomes" id="UP001652442">
    <property type="component" value="Unassembled WGS sequence"/>
</dbReference>
<reference evidence="2 3" key="1">
    <citation type="journal article" date="2021" name="ISME Commun">
        <title>Automated analysis of genomic sequences facilitates high-throughput and comprehensive description of bacteria.</title>
        <authorList>
            <person name="Hitch T.C.A."/>
        </authorList>
    </citation>
    <scope>NUCLEOTIDE SEQUENCE [LARGE SCALE GENOMIC DNA]</scope>
    <source>
        <strain evidence="2 3">Sanger_109</strain>
    </source>
</reference>
<keyword evidence="1" id="KW-0812">Transmembrane</keyword>
<organism evidence="2 3">
    <name type="scientific">Brotonthovivens ammoniilytica</name>
    <dbReference type="NCBI Taxonomy" id="2981725"/>
    <lineage>
        <taxon>Bacteria</taxon>
        <taxon>Bacillati</taxon>
        <taxon>Bacillota</taxon>
        <taxon>Clostridia</taxon>
        <taxon>Lachnospirales</taxon>
        <taxon>Lachnospiraceae</taxon>
        <taxon>Brotonthovivens</taxon>
    </lineage>
</organism>
<feature type="transmembrane region" description="Helical" evidence="1">
    <location>
        <begin position="99"/>
        <end position="127"/>
    </location>
</feature>
<evidence type="ECO:0000313" key="2">
    <source>
        <dbReference type="EMBL" id="MCU6761013.1"/>
    </source>
</evidence>
<evidence type="ECO:0000313" key="3">
    <source>
        <dbReference type="Proteomes" id="UP001652442"/>
    </source>
</evidence>
<dbReference type="RefSeq" id="WP_262590588.1">
    <property type="nucleotide sequence ID" value="NZ_JAOQJQ010000001.1"/>
</dbReference>
<feature type="transmembrane region" description="Helical" evidence="1">
    <location>
        <begin position="59"/>
        <end position="79"/>
    </location>
</feature>
<gene>
    <name evidence="2" type="ORF">OCV88_01520</name>
</gene>
<name>A0ABT2TFP0_9FIRM</name>
<dbReference type="EMBL" id="JAOQJQ010000001">
    <property type="protein sequence ID" value="MCU6761013.1"/>
    <property type="molecule type" value="Genomic_DNA"/>
</dbReference>
<accession>A0ABT2TFP0</accession>
<feature type="transmembrane region" description="Helical" evidence="1">
    <location>
        <begin position="173"/>
        <end position="190"/>
    </location>
</feature>
<protein>
    <submittedName>
        <fullName evidence="2">DUF1275 domain-containing protein</fullName>
    </submittedName>
</protein>
<dbReference type="InterPro" id="IPR010699">
    <property type="entry name" value="DUF1275"/>
</dbReference>
<keyword evidence="3" id="KW-1185">Reference proteome</keyword>
<sequence length="218" mass="24418">MQSKIQPSESVFVISLLAVTGGFLESYSFVCRDQVFANCQTGNLVLFAMYLSSQEFFRALFYLIPILAFIAGILLTNRIRDRLSPNFLHWRQMTLVLEMILMFLVGLIPYGTYNIAATTLIAFACSIQVETFRKIKGTGCATTMCTGNLRSAVDFLYQFFVNRDTKNLTKSRYYFIIIGTFLLGAVLGSITTGIFGIPAVWFTLITLAAAFASMFRKA</sequence>
<evidence type="ECO:0000256" key="1">
    <source>
        <dbReference type="SAM" id="Phobius"/>
    </source>
</evidence>
<feature type="transmembrane region" description="Helical" evidence="1">
    <location>
        <begin position="12"/>
        <end position="29"/>
    </location>
</feature>
<comment type="caution">
    <text evidence="2">The sequence shown here is derived from an EMBL/GenBank/DDBJ whole genome shotgun (WGS) entry which is preliminary data.</text>
</comment>
<dbReference type="PANTHER" id="PTHR37314">
    <property type="entry name" value="SLR0142 PROTEIN"/>
    <property type="match status" value="1"/>
</dbReference>
<feature type="transmembrane region" description="Helical" evidence="1">
    <location>
        <begin position="196"/>
        <end position="215"/>
    </location>
</feature>
<dbReference type="Pfam" id="PF06912">
    <property type="entry name" value="DUF1275"/>
    <property type="match status" value="1"/>
</dbReference>